<dbReference type="EMBL" id="JAEVFJ010000004">
    <property type="protein sequence ID" value="KAH8105478.1"/>
    <property type="molecule type" value="Genomic_DNA"/>
</dbReference>
<dbReference type="OrthoDB" id="361242at2759"/>
<sequence length="334" mass="38095">MPVRKKVKTDQESHVMGDASYDPDQDHDQVRGLRNKYRHEELELGLDGTKERSEKTADELNETVARVNQLFNEVKGTSEAIKDSRILNIVTEQAHTKARAMKSGSGAFDVDDFIQKLVTFMGGRRAEQLDEDDDDDERENTRAAQGGPLDWESIARKALAHSHRVPVSDFMLGPLSIEQKQRAAAKRTKIEKNKADEKKPQAITEDDITRSENETTKNVVVISNLLQQHMPVNLFRFIVNPNDFGQSVENLFYLSFLIRDGTCAMTISDDGEPEIFACERPTTDEYANGLKKRQLVMELDMATWRRAVEVFDIREPLIPQRKKAETRIGNKWYG</sequence>
<feature type="domain" description="Nse4/EID protein Nse3/MAGE-binding" evidence="10">
    <location>
        <begin position="83"/>
        <end position="137"/>
    </location>
</feature>
<evidence type="ECO:0000259" key="9">
    <source>
        <dbReference type="Pfam" id="PF08743"/>
    </source>
</evidence>
<dbReference type="GO" id="GO:0006281">
    <property type="term" value="P:DNA repair"/>
    <property type="evidence" value="ECO:0007669"/>
    <property type="project" value="UniProtKB-UniRule"/>
</dbReference>
<comment type="function">
    <text evidence="7">Component of the SMC5-SMC6 complex, that promotes sister chromatid alignment after DNA damage and facilitates double-stranded DNA breaks (DSBs) repair via homologous recombination between sister chromatids.</text>
</comment>
<dbReference type="PANTHER" id="PTHR16140">
    <property type="entry name" value="NON-STRUCTURAL MAINTENANCE OF CHROMOSOMES ELEMENT 4"/>
    <property type="match status" value="1"/>
</dbReference>
<evidence type="ECO:0000256" key="7">
    <source>
        <dbReference type="RuleBase" id="RU365071"/>
    </source>
</evidence>
<comment type="subcellular location">
    <subcellularLocation>
        <location evidence="1 7">Nucleus</location>
    </subcellularLocation>
</comment>
<evidence type="ECO:0000313" key="12">
    <source>
        <dbReference type="Proteomes" id="UP000813824"/>
    </source>
</evidence>
<comment type="caution">
    <text evidence="11">The sequence shown here is derived from an EMBL/GenBank/DDBJ whole genome shotgun (WGS) entry which is preliminary data.</text>
</comment>
<dbReference type="PANTHER" id="PTHR16140:SF0">
    <property type="entry name" value="NON-STRUCTURAL MAINTENANCE OF CHROMOSOMES ELEMENT 4"/>
    <property type="match status" value="1"/>
</dbReference>
<feature type="domain" description="Non-structural maintenance of chromosome element 4 C-terminal" evidence="9">
    <location>
        <begin position="231"/>
        <end position="318"/>
    </location>
</feature>
<protein>
    <recommendedName>
        <fullName evidence="7">Non-structural maintenance of chromosomes element 4</fullName>
    </recommendedName>
</protein>
<keyword evidence="6 7" id="KW-0539">Nucleus</keyword>
<reference evidence="11" key="1">
    <citation type="journal article" date="2021" name="New Phytol.">
        <title>Evolutionary innovations through gain and loss of genes in the ectomycorrhizal Boletales.</title>
        <authorList>
            <person name="Wu G."/>
            <person name="Miyauchi S."/>
            <person name="Morin E."/>
            <person name="Kuo A."/>
            <person name="Drula E."/>
            <person name="Varga T."/>
            <person name="Kohler A."/>
            <person name="Feng B."/>
            <person name="Cao Y."/>
            <person name="Lipzen A."/>
            <person name="Daum C."/>
            <person name="Hundley H."/>
            <person name="Pangilinan J."/>
            <person name="Johnson J."/>
            <person name="Barry K."/>
            <person name="LaButti K."/>
            <person name="Ng V."/>
            <person name="Ahrendt S."/>
            <person name="Min B."/>
            <person name="Choi I.G."/>
            <person name="Park H."/>
            <person name="Plett J.M."/>
            <person name="Magnuson J."/>
            <person name="Spatafora J.W."/>
            <person name="Nagy L.G."/>
            <person name="Henrissat B."/>
            <person name="Grigoriev I.V."/>
            <person name="Yang Z.L."/>
            <person name="Xu J."/>
            <person name="Martin F.M."/>
        </authorList>
    </citation>
    <scope>NUCLEOTIDE SEQUENCE</scope>
    <source>
        <strain evidence="11">KKN 215</strain>
    </source>
</reference>
<organism evidence="11 12">
    <name type="scientific">Cristinia sonorae</name>
    <dbReference type="NCBI Taxonomy" id="1940300"/>
    <lineage>
        <taxon>Eukaryota</taxon>
        <taxon>Fungi</taxon>
        <taxon>Dikarya</taxon>
        <taxon>Basidiomycota</taxon>
        <taxon>Agaricomycotina</taxon>
        <taxon>Agaricomycetes</taxon>
        <taxon>Agaricomycetidae</taxon>
        <taxon>Agaricales</taxon>
        <taxon>Pleurotineae</taxon>
        <taxon>Stephanosporaceae</taxon>
        <taxon>Cristinia</taxon>
    </lineage>
</organism>
<evidence type="ECO:0000256" key="5">
    <source>
        <dbReference type="ARBA" id="ARBA00023204"/>
    </source>
</evidence>
<dbReference type="AlphaFoldDB" id="A0A8K0XTQ4"/>
<comment type="subunit">
    <text evidence="7">Component of the SMC5-SMC6 complex.</text>
</comment>
<evidence type="ECO:0000256" key="2">
    <source>
        <dbReference type="ARBA" id="ARBA00008997"/>
    </source>
</evidence>
<dbReference type="InterPro" id="IPR014854">
    <property type="entry name" value="Nse4_C"/>
</dbReference>
<keyword evidence="4 7" id="KW-0233">DNA recombination</keyword>
<keyword evidence="5 7" id="KW-0234">DNA repair</keyword>
<gene>
    <name evidence="11" type="ORF">BXZ70DRAFT_904647</name>
</gene>
<comment type="similarity">
    <text evidence="2 7">Belongs to the NSE4 family.</text>
</comment>
<evidence type="ECO:0000256" key="3">
    <source>
        <dbReference type="ARBA" id="ARBA00022763"/>
    </source>
</evidence>
<evidence type="ECO:0000259" key="10">
    <source>
        <dbReference type="Pfam" id="PF15412"/>
    </source>
</evidence>
<dbReference type="GO" id="GO:0006310">
    <property type="term" value="P:DNA recombination"/>
    <property type="evidence" value="ECO:0007669"/>
    <property type="project" value="UniProtKB-UniRule"/>
</dbReference>
<evidence type="ECO:0000256" key="6">
    <source>
        <dbReference type="ARBA" id="ARBA00023242"/>
    </source>
</evidence>
<dbReference type="Pfam" id="PF15412">
    <property type="entry name" value="Nse4-Nse3_bdg"/>
    <property type="match status" value="1"/>
</dbReference>
<evidence type="ECO:0000256" key="8">
    <source>
        <dbReference type="SAM" id="MobiDB-lite"/>
    </source>
</evidence>
<dbReference type="GO" id="GO:0030915">
    <property type="term" value="C:Smc5-Smc6 complex"/>
    <property type="evidence" value="ECO:0007669"/>
    <property type="project" value="UniProtKB-UniRule"/>
</dbReference>
<evidence type="ECO:0000256" key="1">
    <source>
        <dbReference type="ARBA" id="ARBA00004123"/>
    </source>
</evidence>
<feature type="region of interest" description="Disordered" evidence="8">
    <location>
        <begin position="125"/>
        <end position="147"/>
    </location>
</feature>
<dbReference type="GO" id="GO:0005634">
    <property type="term" value="C:nucleus"/>
    <property type="evidence" value="ECO:0007669"/>
    <property type="project" value="UniProtKB-SubCell"/>
</dbReference>
<evidence type="ECO:0000313" key="11">
    <source>
        <dbReference type="EMBL" id="KAH8105478.1"/>
    </source>
</evidence>
<proteinExistence type="inferred from homology"/>
<dbReference type="InterPro" id="IPR027786">
    <property type="entry name" value="Nse4/EID"/>
</dbReference>
<feature type="region of interest" description="Disordered" evidence="8">
    <location>
        <begin position="1"/>
        <end position="29"/>
    </location>
</feature>
<keyword evidence="3 7" id="KW-0227">DNA damage</keyword>
<dbReference type="Proteomes" id="UP000813824">
    <property type="component" value="Unassembled WGS sequence"/>
</dbReference>
<name>A0A8K0XTQ4_9AGAR</name>
<accession>A0A8K0XTQ4</accession>
<evidence type="ECO:0000256" key="4">
    <source>
        <dbReference type="ARBA" id="ARBA00023172"/>
    </source>
</evidence>
<dbReference type="InterPro" id="IPR029225">
    <property type="entry name" value="Nse4_Nse3-bd"/>
</dbReference>
<keyword evidence="12" id="KW-1185">Reference proteome</keyword>
<dbReference type="Pfam" id="PF08743">
    <property type="entry name" value="Nse4_C"/>
    <property type="match status" value="1"/>
</dbReference>
<feature type="compositionally biased region" description="Acidic residues" evidence="8">
    <location>
        <begin position="129"/>
        <end position="138"/>
    </location>
</feature>